<evidence type="ECO:0000256" key="6">
    <source>
        <dbReference type="ARBA" id="ARBA00023163"/>
    </source>
</evidence>
<dbReference type="Proteomes" id="UP000504633">
    <property type="component" value="Unplaced"/>
</dbReference>
<dbReference type="FunFam" id="3.30.160.60:FF:000624">
    <property type="entry name" value="zinc finger protein 697"/>
    <property type="match status" value="1"/>
</dbReference>
<evidence type="ECO:0000256" key="4">
    <source>
        <dbReference type="ARBA" id="ARBA00022833"/>
    </source>
</evidence>
<feature type="domain" description="C2H2-type" evidence="8">
    <location>
        <begin position="371"/>
        <end position="398"/>
    </location>
</feature>
<evidence type="ECO:0000256" key="3">
    <source>
        <dbReference type="ARBA" id="ARBA00022771"/>
    </source>
</evidence>
<feature type="domain" description="C2H2-type" evidence="8">
    <location>
        <begin position="39"/>
        <end position="67"/>
    </location>
</feature>
<protein>
    <submittedName>
        <fullName evidence="10">Zinc finger protein 250-like</fullName>
    </submittedName>
</protein>
<dbReference type="AlphaFoldDB" id="A0A6J1L6R3"/>
<keyword evidence="5" id="KW-0805">Transcription regulation</keyword>
<keyword evidence="6" id="KW-0804">Transcription</keyword>
<dbReference type="Gene3D" id="3.30.160.60">
    <property type="entry name" value="Classic Zinc Finger"/>
    <property type="match status" value="8"/>
</dbReference>
<reference evidence="10" key="1">
    <citation type="submission" date="2025-08" db="UniProtKB">
        <authorList>
            <consortium name="RefSeq"/>
        </authorList>
    </citation>
    <scope>IDENTIFICATION</scope>
    <source>
        <strain evidence="10">15085-1641.00</strain>
        <tissue evidence="10">Whole body</tissue>
    </source>
</reference>
<proteinExistence type="predicted"/>
<evidence type="ECO:0000256" key="7">
    <source>
        <dbReference type="PROSITE-ProRule" id="PRU00042"/>
    </source>
</evidence>
<feature type="domain" description="C2H2-type" evidence="8">
    <location>
        <begin position="314"/>
        <end position="341"/>
    </location>
</feature>
<dbReference type="GO" id="GO:0002009">
    <property type="term" value="P:morphogenesis of an epithelium"/>
    <property type="evidence" value="ECO:0007669"/>
    <property type="project" value="UniProtKB-ARBA"/>
</dbReference>
<feature type="domain" description="C2H2-type" evidence="8">
    <location>
        <begin position="151"/>
        <end position="178"/>
    </location>
</feature>
<dbReference type="InterPro" id="IPR013087">
    <property type="entry name" value="Znf_C2H2_type"/>
</dbReference>
<evidence type="ECO:0000313" key="10">
    <source>
        <dbReference type="RefSeq" id="XP_023159823.2"/>
    </source>
</evidence>
<dbReference type="PROSITE" id="PS00028">
    <property type="entry name" value="ZINC_FINGER_C2H2_1"/>
    <property type="match status" value="11"/>
</dbReference>
<dbReference type="FunFam" id="3.30.160.60:FF:000100">
    <property type="entry name" value="Zinc finger 45-like"/>
    <property type="match status" value="1"/>
</dbReference>
<feature type="domain" description="C2H2-type" evidence="8">
    <location>
        <begin position="11"/>
        <end position="38"/>
    </location>
</feature>
<feature type="domain" description="C2H2-type" evidence="8">
    <location>
        <begin position="399"/>
        <end position="428"/>
    </location>
</feature>
<dbReference type="GeneID" id="111592055"/>
<evidence type="ECO:0000313" key="9">
    <source>
        <dbReference type="Proteomes" id="UP000504633"/>
    </source>
</evidence>
<feature type="domain" description="C2H2-type" evidence="8">
    <location>
        <begin position="208"/>
        <end position="231"/>
    </location>
</feature>
<evidence type="ECO:0000256" key="2">
    <source>
        <dbReference type="ARBA" id="ARBA00022737"/>
    </source>
</evidence>
<keyword evidence="2" id="KW-0677">Repeat</keyword>
<feature type="domain" description="C2H2-type" evidence="8">
    <location>
        <begin position="236"/>
        <end position="265"/>
    </location>
</feature>
<dbReference type="OMA" id="HMRAERH"/>
<keyword evidence="3 7" id="KW-0863">Zinc-finger</keyword>
<dbReference type="FunFam" id="3.30.160.60:FF:001818">
    <property type="entry name" value="GDNF-inducible zinc finger protein 1 isoform X1"/>
    <property type="match status" value="1"/>
</dbReference>
<dbReference type="SMART" id="SM00355">
    <property type="entry name" value="ZnF_C2H2"/>
    <property type="match status" value="11"/>
</dbReference>
<organism evidence="9 10">
    <name type="scientific">Drosophila hydei</name>
    <name type="common">Fruit fly</name>
    <dbReference type="NCBI Taxonomy" id="7224"/>
    <lineage>
        <taxon>Eukaryota</taxon>
        <taxon>Metazoa</taxon>
        <taxon>Ecdysozoa</taxon>
        <taxon>Arthropoda</taxon>
        <taxon>Hexapoda</taxon>
        <taxon>Insecta</taxon>
        <taxon>Pterygota</taxon>
        <taxon>Neoptera</taxon>
        <taxon>Endopterygota</taxon>
        <taxon>Diptera</taxon>
        <taxon>Brachycera</taxon>
        <taxon>Muscomorpha</taxon>
        <taxon>Ephydroidea</taxon>
        <taxon>Drosophilidae</taxon>
        <taxon>Drosophila</taxon>
    </lineage>
</organism>
<dbReference type="RefSeq" id="XP_023159823.2">
    <property type="nucleotide sequence ID" value="XM_023304055.2"/>
</dbReference>
<dbReference type="GO" id="GO:0048598">
    <property type="term" value="P:embryonic morphogenesis"/>
    <property type="evidence" value="ECO:0007669"/>
    <property type="project" value="UniProtKB-ARBA"/>
</dbReference>
<sequence length="433" mass="49852">MKNVENFKSSNACDICGKCFSKPALLRRHLVVHSAEKAFPCESCCSRFSQKSSLQRHIRIKHDVAKKCDESDVAQHALAALKLLQGSPTIKDNAIVNHNLAAAASFATQGTLEEKTSCDVVELRDNLNPAGEVRVIITQRILRQNTNRCYYVCEYCAKEFSKSYDLIRHRRSHTKETPYLCGICFKRFAIQSKLNEHHKRLHAAVKKHACTECIASFRSKTELHKHLGEEHPNTVYSCEHCSRTFKTKSACDAHTKLETHSLKTKLMELLPQPVLSHRSFKCIYCEKNFKRKYNCRTHMLLHLRRLIDTKQMKHSCLQCGKHFKRPNDLARHLLTHSKLKLHICHVCRRRFTLKSTLARHLETHQPQRSSVNCQVCGKSYASKTSLQLHLRLHTGERPFKCEICGESFRTSGHRLEHMRAERHKSASSNALIL</sequence>
<dbReference type="SUPFAM" id="SSF57667">
    <property type="entry name" value="beta-beta-alpha zinc fingers"/>
    <property type="match status" value="5"/>
</dbReference>
<feature type="domain" description="C2H2-type" evidence="8">
    <location>
        <begin position="342"/>
        <end position="369"/>
    </location>
</feature>
<keyword evidence="4" id="KW-0862">Zinc</keyword>
<evidence type="ECO:0000256" key="1">
    <source>
        <dbReference type="ARBA" id="ARBA00022723"/>
    </source>
</evidence>
<dbReference type="PROSITE" id="PS50157">
    <property type="entry name" value="ZINC_FINGER_C2H2_2"/>
    <property type="match status" value="11"/>
</dbReference>
<accession>A0A6J1L6R3</accession>
<evidence type="ECO:0000259" key="8">
    <source>
        <dbReference type="PROSITE" id="PS50157"/>
    </source>
</evidence>
<dbReference type="InterPro" id="IPR036236">
    <property type="entry name" value="Znf_C2H2_sf"/>
</dbReference>
<name>A0A6J1L6R3_DROHY</name>
<gene>
    <name evidence="10" type="primary">LOC111592055</name>
</gene>
<keyword evidence="1" id="KW-0479">Metal-binding</keyword>
<evidence type="ECO:0000256" key="5">
    <source>
        <dbReference type="ARBA" id="ARBA00023015"/>
    </source>
</evidence>
<feature type="domain" description="C2H2-type" evidence="8">
    <location>
        <begin position="179"/>
        <end position="207"/>
    </location>
</feature>
<feature type="domain" description="C2H2-type" evidence="8">
    <location>
        <begin position="280"/>
        <end position="302"/>
    </location>
</feature>
<dbReference type="GO" id="GO:0008270">
    <property type="term" value="F:zinc ion binding"/>
    <property type="evidence" value="ECO:0007669"/>
    <property type="project" value="UniProtKB-KW"/>
</dbReference>
<dbReference type="PANTHER" id="PTHR24379:SF121">
    <property type="entry name" value="C2H2-TYPE DOMAIN-CONTAINING PROTEIN"/>
    <property type="match status" value="1"/>
</dbReference>
<dbReference type="Pfam" id="PF00096">
    <property type="entry name" value="zf-C2H2"/>
    <property type="match status" value="6"/>
</dbReference>
<keyword evidence="9" id="KW-1185">Reference proteome</keyword>
<dbReference type="KEGG" id="dhe:111592055"/>
<dbReference type="OrthoDB" id="6077919at2759"/>
<dbReference type="PANTHER" id="PTHR24379">
    <property type="entry name" value="KRAB AND ZINC FINGER DOMAIN-CONTAINING"/>
    <property type="match status" value="1"/>
</dbReference>